<evidence type="ECO:0000256" key="1">
    <source>
        <dbReference type="ARBA" id="ARBA00001941"/>
    </source>
</evidence>
<keyword evidence="5 10" id="KW-0031">Aminopeptidase</keyword>
<keyword evidence="8" id="KW-0378">Hydrolase</keyword>
<dbReference type="Pfam" id="PF02073">
    <property type="entry name" value="Peptidase_M29"/>
    <property type="match status" value="1"/>
</dbReference>
<dbReference type="InterPro" id="IPR052170">
    <property type="entry name" value="M29_Exopeptidase"/>
</dbReference>
<protein>
    <submittedName>
        <fullName evidence="10">Aminopeptidase</fullName>
    </submittedName>
</protein>
<dbReference type="RefSeq" id="WP_147666677.1">
    <property type="nucleotide sequence ID" value="NZ_CP120678.1"/>
</dbReference>
<evidence type="ECO:0000256" key="6">
    <source>
        <dbReference type="ARBA" id="ARBA00022670"/>
    </source>
</evidence>
<keyword evidence="11" id="KW-1185">Reference proteome</keyword>
<evidence type="ECO:0000256" key="7">
    <source>
        <dbReference type="ARBA" id="ARBA00022723"/>
    </source>
</evidence>
<dbReference type="SUPFAM" id="SSF144052">
    <property type="entry name" value="Thermophilic metalloprotease-like"/>
    <property type="match status" value="1"/>
</dbReference>
<proteinExistence type="inferred from homology"/>
<dbReference type="GO" id="GO:0046872">
    <property type="term" value="F:metal ion binding"/>
    <property type="evidence" value="ECO:0007669"/>
    <property type="project" value="UniProtKB-KW"/>
</dbReference>
<organism evidence="10 11">
    <name type="scientific">Selenobaculum gibii</name>
    <dbReference type="NCBI Taxonomy" id="3054208"/>
    <lineage>
        <taxon>Bacteria</taxon>
        <taxon>Bacillati</taxon>
        <taxon>Bacillota</taxon>
        <taxon>Negativicutes</taxon>
        <taxon>Selenomonadales</taxon>
        <taxon>Selenomonadaceae</taxon>
        <taxon>Selenobaculum</taxon>
    </lineage>
</organism>
<accession>A0A9Y2AJI9</accession>
<evidence type="ECO:0000256" key="8">
    <source>
        <dbReference type="ARBA" id="ARBA00022801"/>
    </source>
</evidence>
<comment type="cofactor">
    <cofactor evidence="3">
        <name>Zn(2+)</name>
        <dbReference type="ChEBI" id="CHEBI:29105"/>
    </cofactor>
</comment>
<comment type="cofactor">
    <cofactor evidence="2">
        <name>Mg(2+)</name>
        <dbReference type="ChEBI" id="CHEBI:18420"/>
    </cofactor>
</comment>
<keyword evidence="6" id="KW-0645">Protease</keyword>
<evidence type="ECO:0000256" key="2">
    <source>
        <dbReference type="ARBA" id="ARBA00001946"/>
    </source>
</evidence>
<evidence type="ECO:0000256" key="4">
    <source>
        <dbReference type="ARBA" id="ARBA00008236"/>
    </source>
</evidence>
<dbReference type="GO" id="GO:0006508">
    <property type="term" value="P:proteolysis"/>
    <property type="evidence" value="ECO:0007669"/>
    <property type="project" value="UniProtKB-KW"/>
</dbReference>
<evidence type="ECO:0000256" key="3">
    <source>
        <dbReference type="ARBA" id="ARBA00001947"/>
    </source>
</evidence>
<dbReference type="Gene3D" id="3.40.1830.10">
    <property type="entry name" value="Thermophilic metalloprotease (M29)"/>
    <property type="match status" value="1"/>
</dbReference>
<dbReference type="Proteomes" id="UP001243623">
    <property type="component" value="Chromosome"/>
</dbReference>
<dbReference type="PANTHER" id="PTHR34448:SF3">
    <property type="entry name" value="AMINOPEPTIDASE AMPS"/>
    <property type="match status" value="1"/>
</dbReference>
<dbReference type="GO" id="GO:0004177">
    <property type="term" value="F:aminopeptidase activity"/>
    <property type="evidence" value="ECO:0007669"/>
    <property type="project" value="UniProtKB-KW"/>
</dbReference>
<comment type="similarity">
    <text evidence="4">Belongs to the peptidase M29 family.</text>
</comment>
<keyword evidence="7" id="KW-0479">Metal-binding</keyword>
<reference evidence="10" key="1">
    <citation type="submission" date="2023-03" db="EMBL/GenBank/DDBJ databases">
        <title>Selenobaculum gbiensis gen. nov. sp. nov., a new bacterium isolated from the gut microbiota of IBD patient.</title>
        <authorList>
            <person name="Yeo S."/>
            <person name="Park H."/>
            <person name="Huh C.S."/>
        </authorList>
    </citation>
    <scope>NUCLEOTIDE SEQUENCE</scope>
    <source>
        <strain evidence="10">ICN-92133</strain>
    </source>
</reference>
<evidence type="ECO:0000256" key="9">
    <source>
        <dbReference type="ARBA" id="ARBA00023049"/>
    </source>
</evidence>
<dbReference type="KEGG" id="sgbi:P3F81_02380"/>
<dbReference type="InterPro" id="IPR000787">
    <property type="entry name" value="Peptidase_M29"/>
</dbReference>
<dbReference type="EMBL" id="CP120678">
    <property type="protein sequence ID" value="WIW71198.1"/>
    <property type="molecule type" value="Genomic_DNA"/>
</dbReference>
<dbReference type="PANTHER" id="PTHR34448">
    <property type="entry name" value="AMINOPEPTIDASE"/>
    <property type="match status" value="1"/>
</dbReference>
<dbReference type="GO" id="GO:0008237">
    <property type="term" value="F:metallopeptidase activity"/>
    <property type="evidence" value="ECO:0007669"/>
    <property type="project" value="UniProtKB-KW"/>
</dbReference>
<dbReference type="PRINTS" id="PR00919">
    <property type="entry name" value="THERMOPTASE"/>
</dbReference>
<dbReference type="AlphaFoldDB" id="A0A9Y2AJI9"/>
<keyword evidence="9" id="KW-0482">Metalloprotease</keyword>
<evidence type="ECO:0000313" key="11">
    <source>
        <dbReference type="Proteomes" id="UP001243623"/>
    </source>
</evidence>
<comment type="cofactor">
    <cofactor evidence="1">
        <name>Co(2+)</name>
        <dbReference type="ChEBI" id="CHEBI:48828"/>
    </cofactor>
</comment>
<name>A0A9Y2AJI9_9FIRM</name>
<dbReference type="InterPro" id="IPR035097">
    <property type="entry name" value="M29_N-terminal"/>
</dbReference>
<sequence>MEQKLEKYARLVVRKGVNIEKNQILVINAPIECADFARKIAKEAYLAGARDVVVSWNDEVLGRIRFMHAPEEIFDEFPDWRKEMYIGYARQGAAFISIAASDPEILKGVNPDRIARTQKASGNALKEYRERMMNNKNTWCVVSIPTVNWAKKMFPKLSEREAMAKLWEAILETVRVGDGDPIESWEKHLNILKKNKELMNQYNFKSLHYKNSLGTDLTIELPKGHIWFSGSEFTPEGREFVANMPTEEVYTMPKKHGVNGTVVSSKPLNYHGNLIEEFKLTFKDGKVIEYSAKRGQEILEKLLTADDSSAYLGEVALVPHDSPISNLNILFYNTLFDENASCHLAFGKAYPVCIAGGDKMNESELEAADVNDSIIHEDFMVGTKDLEIIGITEDGKEVAVFKNGNFAW</sequence>
<gene>
    <name evidence="10" type="ORF">P3F81_02380</name>
</gene>
<evidence type="ECO:0000313" key="10">
    <source>
        <dbReference type="EMBL" id="WIW71198.1"/>
    </source>
</evidence>
<evidence type="ECO:0000256" key="5">
    <source>
        <dbReference type="ARBA" id="ARBA00022438"/>
    </source>
</evidence>